<dbReference type="InterPro" id="IPR044492">
    <property type="entry name" value="P_typ_ATPase_HD_dom"/>
</dbReference>
<dbReference type="Pfam" id="PF00122">
    <property type="entry name" value="E1-E2_ATPase"/>
    <property type="match status" value="1"/>
</dbReference>
<dbReference type="InterPro" id="IPR027256">
    <property type="entry name" value="P-typ_ATPase_IB"/>
</dbReference>
<dbReference type="InterPro" id="IPR001757">
    <property type="entry name" value="P_typ_ATPase"/>
</dbReference>
<dbReference type="PANTHER" id="PTHR43520:SF8">
    <property type="entry name" value="P-TYPE CU(+) TRANSPORTER"/>
    <property type="match status" value="1"/>
</dbReference>
<evidence type="ECO:0000256" key="15">
    <source>
        <dbReference type="SAM" id="Phobius"/>
    </source>
</evidence>
<dbReference type="InterPro" id="IPR023299">
    <property type="entry name" value="ATPase_P-typ_cyto_dom_N"/>
</dbReference>
<keyword evidence="12" id="KW-0186">Copper</keyword>
<evidence type="ECO:0000256" key="1">
    <source>
        <dbReference type="ARBA" id="ARBA00004127"/>
    </source>
</evidence>
<evidence type="ECO:0000259" key="16">
    <source>
        <dbReference type="PROSITE" id="PS50846"/>
    </source>
</evidence>
<keyword evidence="13" id="KW-0406">Ion transport</keyword>
<dbReference type="SFLD" id="SFLDF00027">
    <property type="entry name" value="p-type_atpase"/>
    <property type="match status" value="1"/>
</dbReference>
<keyword evidence="4" id="KW-0813">Transport</keyword>
<keyword evidence="8" id="KW-0187">Copper transport</keyword>
<name>A0AAF0JLQ6_9EURY</name>
<dbReference type="NCBIfam" id="TIGR01525">
    <property type="entry name" value="ATPase-IB_hvy"/>
    <property type="match status" value="1"/>
</dbReference>
<dbReference type="GO" id="GO:0005507">
    <property type="term" value="F:copper ion binding"/>
    <property type="evidence" value="ECO:0007669"/>
    <property type="project" value="TreeGrafter"/>
</dbReference>
<feature type="domain" description="HMA" evidence="16">
    <location>
        <begin position="83"/>
        <end position="149"/>
    </location>
</feature>
<dbReference type="FunFam" id="3.40.50.1000:FF:000144">
    <property type="entry name" value="copper-transporting ATPase 1 isoform X2"/>
    <property type="match status" value="1"/>
</dbReference>
<organism evidence="17 18">
    <name type="scientific">Methanomicrobium antiquum</name>
    <dbReference type="NCBI Taxonomy" id="487686"/>
    <lineage>
        <taxon>Archaea</taxon>
        <taxon>Methanobacteriati</taxon>
        <taxon>Methanobacteriota</taxon>
        <taxon>Stenosarchaea group</taxon>
        <taxon>Methanomicrobia</taxon>
        <taxon>Methanomicrobiales</taxon>
        <taxon>Methanomicrobiaceae</taxon>
        <taxon>Methanomicrobium</taxon>
    </lineage>
</organism>
<evidence type="ECO:0000313" key="18">
    <source>
        <dbReference type="Proteomes" id="UP001218895"/>
    </source>
</evidence>
<dbReference type="CDD" id="cd02094">
    <property type="entry name" value="P-type_ATPase_Cu-like"/>
    <property type="match status" value="1"/>
</dbReference>
<dbReference type="GO" id="GO:0043682">
    <property type="term" value="F:P-type divalent copper transporter activity"/>
    <property type="evidence" value="ECO:0007669"/>
    <property type="project" value="TreeGrafter"/>
</dbReference>
<dbReference type="PRINTS" id="PR00119">
    <property type="entry name" value="CATATPASE"/>
</dbReference>
<dbReference type="EC" id="7.2.2.8" evidence="3"/>
<dbReference type="GO" id="GO:0016887">
    <property type="term" value="F:ATP hydrolysis activity"/>
    <property type="evidence" value="ECO:0007669"/>
    <property type="project" value="InterPro"/>
</dbReference>
<feature type="transmembrane region" description="Helical" evidence="15">
    <location>
        <begin position="175"/>
        <end position="195"/>
    </location>
</feature>
<evidence type="ECO:0000256" key="13">
    <source>
        <dbReference type="ARBA" id="ARBA00023065"/>
    </source>
</evidence>
<dbReference type="Gene3D" id="3.30.70.100">
    <property type="match status" value="2"/>
</dbReference>
<feature type="domain" description="HMA" evidence="16">
    <location>
        <begin position="15"/>
        <end position="81"/>
    </location>
</feature>
<dbReference type="InterPro" id="IPR036412">
    <property type="entry name" value="HAD-like_sf"/>
</dbReference>
<dbReference type="InterPro" id="IPR006121">
    <property type="entry name" value="HMA_dom"/>
</dbReference>
<evidence type="ECO:0000256" key="2">
    <source>
        <dbReference type="ARBA" id="ARBA00006024"/>
    </source>
</evidence>
<evidence type="ECO:0000256" key="7">
    <source>
        <dbReference type="ARBA" id="ARBA00022741"/>
    </source>
</evidence>
<dbReference type="GO" id="GO:0055070">
    <property type="term" value="P:copper ion homeostasis"/>
    <property type="evidence" value="ECO:0007669"/>
    <property type="project" value="TreeGrafter"/>
</dbReference>
<dbReference type="FunFam" id="2.70.150.10:FF:000002">
    <property type="entry name" value="Copper-transporting ATPase 1, putative"/>
    <property type="match status" value="1"/>
</dbReference>
<dbReference type="SUPFAM" id="SSF55008">
    <property type="entry name" value="HMA, heavy metal-associated domain"/>
    <property type="match status" value="2"/>
</dbReference>
<comment type="similarity">
    <text evidence="2">Belongs to the cation transport ATPase (P-type) (TC 3.A.3) family. Type IB subfamily.</text>
</comment>
<feature type="transmembrane region" description="Helical" evidence="15">
    <location>
        <begin position="201"/>
        <end position="225"/>
    </location>
</feature>
<dbReference type="Gene3D" id="2.70.150.10">
    <property type="entry name" value="Calcium-transporting ATPase, cytoplasmic transduction domain A"/>
    <property type="match status" value="1"/>
</dbReference>
<dbReference type="InterPro" id="IPR008250">
    <property type="entry name" value="ATPase_P-typ_transduc_dom_A_sf"/>
</dbReference>
<dbReference type="InterPro" id="IPR023298">
    <property type="entry name" value="ATPase_P-typ_TM_dom_sf"/>
</dbReference>
<dbReference type="CDD" id="cd00371">
    <property type="entry name" value="HMA"/>
    <property type="match status" value="2"/>
</dbReference>
<feature type="transmembrane region" description="Helical" evidence="15">
    <location>
        <begin position="759"/>
        <end position="783"/>
    </location>
</feature>
<evidence type="ECO:0000256" key="5">
    <source>
        <dbReference type="ARBA" id="ARBA00022692"/>
    </source>
</evidence>
<dbReference type="PROSITE" id="PS00154">
    <property type="entry name" value="ATPASE_E1_E2"/>
    <property type="match status" value="1"/>
</dbReference>
<dbReference type="KEGG" id="manq:L1994_09440"/>
<evidence type="ECO:0000256" key="11">
    <source>
        <dbReference type="ARBA" id="ARBA00022989"/>
    </source>
</evidence>
<dbReference type="Pfam" id="PF00702">
    <property type="entry name" value="Hydrolase"/>
    <property type="match status" value="1"/>
</dbReference>
<feature type="transmembrane region" description="Helical" evidence="15">
    <location>
        <begin position="264"/>
        <end position="282"/>
    </location>
</feature>
<dbReference type="PROSITE" id="PS50846">
    <property type="entry name" value="HMA_2"/>
    <property type="match status" value="2"/>
</dbReference>
<dbReference type="GO" id="GO:0012505">
    <property type="term" value="C:endomembrane system"/>
    <property type="evidence" value="ECO:0007669"/>
    <property type="project" value="UniProtKB-SubCell"/>
</dbReference>
<keyword evidence="6" id="KW-0479">Metal-binding</keyword>
<evidence type="ECO:0000256" key="3">
    <source>
        <dbReference type="ARBA" id="ARBA00012517"/>
    </source>
</evidence>
<keyword evidence="7" id="KW-0547">Nucleotide-binding</keyword>
<evidence type="ECO:0000256" key="12">
    <source>
        <dbReference type="ARBA" id="ARBA00023008"/>
    </source>
</evidence>
<dbReference type="SUPFAM" id="SSF81665">
    <property type="entry name" value="Calcium ATPase, transmembrane domain M"/>
    <property type="match status" value="1"/>
</dbReference>
<keyword evidence="14 15" id="KW-0472">Membrane</keyword>
<dbReference type="NCBIfam" id="TIGR01494">
    <property type="entry name" value="ATPase_P-type"/>
    <property type="match status" value="1"/>
</dbReference>
<keyword evidence="10" id="KW-1278">Translocase</keyword>
<dbReference type="InterPro" id="IPR059000">
    <property type="entry name" value="ATPase_P-type_domA"/>
</dbReference>
<keyword evidence="18" id="KW-1185">Reference proteome</keyword>
<dbReference type="Pfam" id="PF00403">
    <property type="entry name" value="HMA"/>
    <property type="match status" value="2"/>
</dbReference>
<dbReference type="SFLD" id="SFLDG00002">
    <property type="entry name" value="C1.7:_P-type_atpase_like"/>
    <property type="match status" value="1"/>
</dbReference>
<keyword evidence="9" id="KW-0067">ATP-binding</keyword>
<dbReference type="AlphaFoldDB" id="A0AAF0JLQ6"/>
<gene>
    <name evidence="17" type="ORF">L1994_09440</name>
</gene>
<dbReference type="InterPro" id="IPR018303">
    <property type="entry name" value="ATPase_P-typ_P_site"/>
</dbReference>
<dbReference type="RefSeq" id="WP_278099195.1">
    <property type="nucleotide sequence ID" value="NZ_CP091092.1"/>
</dbReference>
<sequence>MNSENTSDKNFGDKKEINLKVSGMHCAMCAAGLEATLKKARGIYSASVDIASERADIFYNEDETDIRDIEKLINSAGYGIIKSEIKIKISGMHCAVCAEKTKNELLKIPGIISADINLIDNSAFITFIKENVKLLDIKAAIEKAGFEYMGTDEEVSTDSENQIFLKEQKERIKKIIIGLFISGVLIALMFFGQSLPLNFPVSYLMFIITTPVFLYLGYPIFKAAFKALLNHSLTMDVMYAMGIGVSYLSSVFGTFGIILTNDFMFYETSVMLATFLTLGRFLEAKAKGKTNDAVKKLIELRPKTAFVKRNGEFVEVSADELLTDEEIMVKPGGRVPVDGLVISGEGYIDESAITGESLPVRKSKGDSVVGGTLNTADSFVFRSTKVGRETVISQIIRLVEETQRQKPPVQRLADTAVSWFIPVILAIALIASFSWYFILGSSSLFALTVFISIIVVACPCALGLATPTAVTVGIGRGAGLGILIKNGESLEVSKKLKCIIFDKTGTLTVGKPFVTSVKSYKTSHDELLAIASGVEISSEHPIAKAIVKKAEDEGIKPLPLLSFKSFAGGGVSAEYEGKKVLIGNQDFILKSGLLIPDNIKDELSDSQNSGETAVLVALDSEITGIISISDVLKRSAPVCVEEIKKMGLSVAMVTGDNEKTARHIAQKAGISDVYAGVLPDKKAEIVKRIQQTTGPCSFVGDGINDAPALAKSDVGIAVGSGTEIAIESADIVLMHDNLLDVPAAVQLSKKVMGRIRLNLFWAFAYNTALVPIAAGILYPGFGIIFRPEYAGFAMILSSVTVISLSLLLKTYTPPAISKES</sequence>
<accession>A0AAF0JLQ6</accession>
<dbReference type="InterPro" id="IPR036163">
    <property type="entry name" value="HMA_dom_sf"/>
</dbReference>
<dbReference type="EMBL" id="CP091092">
    <property type="protein sequence ID" value="WFN36357.1"/>
    <property type="molecule type" value="Genomic_DNA"/>
</dbReference>
<evidence type="ECO:0000256" key="4">
    <source>
        <dbReference type="ARBA" id="ARBA00022448"/>
    </source>
</evidence>
<dbReference type="GeneID" id="79950620"/>
<reference evidence="17" key="1">
    <citation type="submission" date="2022-01" db="EMBL/GenBank/DDBJ databases">
        <title>Complete genome of Methanomicrobium antiquum DSM 21220.</title>
        <authorList>
            <person name="Chen S.-C."/>
            <person name="You Y.-T."/>
            <person name="Zhou Y.-Z."/>
            <person name="Lai M.-C."/>
        </authorList>
    </citation>
    <scope>NUCLEOTIDE SEQUENCE</scope>
    <source>
        <strain evidence="17">DSM 21220</strain>
    </source>
</reference>
<keyword evidence="5 15" id="KW-0812">Transmembrane</keyword>
<dbReference type="SUPFAM" id="SSF81653">
    <property type="entry name" value="Calcium ATPase, transduction domain A"/>
    <property type="match status" value="1"/>
</dbReference>
<dbReference type="PRINTS" id="PR00941">
    <property type="entry name" value="CDATPASE"/>
</dbReference>
<comment type="subcellular location">
    <subcellularLocation>
        <location evidence="1">Endomembrane system</location>
        <topology evidence="1">Multi-pass membrane protein</topology>
    </subcellularLocation>
</comment>
<dbReference type="GO" id="GO:0016020">
    <property type="term" value="C:membrane"/>
    <property type="evidence" value="ECO:0007669"/>
    <property type="project" value="InterPro"/>
</dbReference>
<dbReference type="InterPro" id="IPR023214">
    <property type="entry name" value="HAD_sf"/>
</dbReference>
<dbReference type="GO" id="GO:0005524">
    <property type="term" value="F:ATP binding"/>
    <property type="evidence" value="ECO:0007669"/>
    <property type="project" value="UniProtKB-KW"/>
</dbReference>
<dbReference type="GO" id="GO:0140581">
    <property type="term" value="F:P-type monovalent copper transporter activity"/>
    <property type="evidence" value="ECO:0007669"/>
    <property type="project" value="UniProtKB-EC"/>
</dbReference>
<dbReference type="PANTHER" id="PTHR43520">
    <property type="entry name" value="ATP7, ISOFORM B"/>
    <property type="match status" value="1"/>
</dbReference>
<evidence type="ECO:0000256" key="9">
    <source>
        <dbReference type="ARBA" id="ARBA00022840"/>
    </source>
</evidence>
<evidence type="ECO:0000256" key="14">
    <source>
        <dbReference type="ARBA" id="ARBA00023136"/>
    </source>
</evidence>
<dbReference type="Gene3D" id="3.40.50.1000">
    <property type="entry name" value="HAD superfamily/HAD-like"/>
    <property type="match status" value="1"/>
</dbReference>
<feature type="transmembrane region" description="Helical" evidence="15">
    <location>
        <begin position="444"/>
        <end position="466"/>
    </location>
</feature>
<dbReference type="NCBIfam" id="TIGR01511">
    <property type="entry name" value="ATPase-IB1_Cu"/>
    <property type="match status" value="1"/>
</dbReference>
<protein>
    <recommendedName>
        <fullName evidence="3">P-type Cu(+) transporter</fullName>
        <ecNumber evidence="3">7.2.2.8</ecNumber>
    </recommendedName>
</protein>
<feature type="transmembrane region" description="Helical" evidence="15">
    <location>
        <begin position="237"/>
        <end position="258"/>
    </location>
</feature>
<dbReference type="Gene3D" id="3.40.1110.10">
    <property type="entry name" value="Calcium-transporting ATPase, cytoplasmic domain N"/>
    <property type="match status" value="1"/>
</dbReference>
<feature type="transmembrane region" description="Helical" evidence="15">
    <location>
        <begin position="789"/>
        <end position="808"/>
    </location>
</feature>
<proteinExistence type="inferred from homology"/>
<evidence type="ECO:0000256" key="6">
    <source>
        <dbReference type="ARBA" id="ARBA00022723"/>
    </source>
</evidence>
<dbReference type="FunFam" id="3.30.70.100:FF:000001">
    <property type="entry name" value="ATPase copper transporting beta"/>
    <property type="match status" value="1"/>
</dbReference>
<evidence type="ECO:0000256" key="10">
    <source>
        <dbReference type="ARBA" id="ARBA00022967"/>
    </source>
</evidence>
<evidence type="ECO:0000313" key="17">
    <source>
        <dbReference type="EMBL" id="WFN36357.1"/>
    </source>
</evidence>
<feature type="transmembrane region" description="Helical" evidence="15">
    <location>
        <begin position="416"/>
        <end position="438"/>
    </location>
</feature>
<dbReference type="SFLD" id="SFLDS00003">
    <property type="entry name" value="Haloacid_Dehalogenase"/>
    <property type="match status" value="1"/>
</dbReference>
<evidence type="ECO:0000256" key="8">
    <source>
        <dbReference type="ARBA" id="ARBA00022796"/>
    </source>
</evidence>
<dbReference type="Proteomes" id="UP001218895">
    <property type="component" value="Chromosome"/>
</dbReference>
<dbReference type="SUPFAM" id="SSF56784">
    <property type="entry name" value="HAD-like"/>
    <property type="match status" value="1"/>
</dbReference>
<keyword evidence="11 15" id="KW-1133">Transmembrane helix</keyword>